<dbReference type="InterPro" id="IPR000086">
    <property type="entry name" value="NUDIX_hydrolase_dom"/>
</dbReference>
<dbReference type="InterPro" id="IPR020476">
    <property type="entry name" value="Nudix_hydrolase"/>
</dbReference>
<reference evidence="5 6" key="1">
    <citation type="submission" date="2020-06" db="EMBL/GenBank/DDBJ databases">
        <authorList>
            <person name="Grouzdev D.S."/>
        </authorList>
    </citation>
    <scope>NUCLEOTIDE SEQUENCE [LARGE SCALE GENOMIC DNA]</scope>
    <source>
        <strain evidence="5 6">HO-A22</strain>
    </source>
</reference>
<dbReference type="PRINTS" id="PR00502">
    <property type="entry name" value="NUDIXFAMILY"/>
</dbReference>
<name>A0A7Y6Q881_9HYPH</name>
<accession>A0A7Y6Q881</accession>
<dbReference type="InterPro" id="IPR015797">
    <property type="entry name" value="NUDIX_hydrolase-like_dom_sf"/>
</dbReference>
<proteinExistence type="inferred from homology"/>
<feature type="domain" description="Nudix hydrolase" evidence="4">
    <location>
        <begin position="1"/>
        <end position="143"/>
    </location>
</feature>
<dbReference type="AlphaFoldDB" id="A0A7Y6Q881"/>
<dbReference type="Pfam" id="PF00293">
    <property type="entry name" value="NUDIX"/>
    <property type="match status" value="1"/>
</dbReference>
<dbReference type="InterPro" id="IPR051325">
    <property type="entry name" value="Nudix_hydrolase_domain"/>
</dbReference>
<evidence type="ECO:0000256" key="2">
    <source>
        <dbReference type="ARBA" id="ARBA00022801"/>
    </source>
</evidence>
<dbReference type="RefSeq" id="WP_176354371.1">
    <property type="nucleotide sequence ID" value="NZ_JABWDU010000004.1"/>
</dbReference>
<keyword evidence="2 3" id="KW-0378">Hydrolase</keyword>
<comment type="caution">
    <text evidence="5">The sequence shown here is derived from an EMBL/GenBank/DDBJ whole genome shotgun (WGS) entry which is preliminary data.</text>
</comment>
<dbReference type="PROSITE" id="PS00893">
    <property type="entry name" value="NUDIX_BOX"/>
    <property type="match status" value="1"/>
</dbReference>
<dbReference type="GO" id="GO:0006754">
    <property type="term" value="P:ATP biosynthetic process"/>
    <property type="evidence" value="ECO:0007669"/>
    <property type="project" value="TreeGrafter"/>
</dbReference>
<evidence type="ECO:0000256" key="1">
    <source>
        <dbReference type="ARBA" id="ARBA00001946"/>
    </source>
</evidence>
<dbReference type="PANTHER" id="PTHR21340:SF0">
    <property type="entry name" value="BIS(5'-NUCLEOSYL)-TETRAPHOSPHATASE [ASYMMETRICAL]"/>
    <property type="match status" value="1"/>
</dbReference>
<evidence type="ECO:0000313" key="5">
    <source>
        <dbReference type="EMBL" id="NVD40872.1"/>
    </source>
</evidence>
<dbReference type="PANTHER" id="PTHR21340">
    <property type="entry name" value="DIADENOSINE 5,5-P1,P4-TETRAPHOSPHATE PYROPHOSPHOHYDROLASE MUTT"/>
    <property type="match status" value="1"/>
</dbReference>
<dbReference type="Proteomes" id="UP000520198">
    <property type="component" value="Unassembled WGS sequence"/>
</dbReference>
<dbReference type="GO" id="GO:0004081">
    <property type="term" value="F:bis(5'-nucleosyl)-tetraphosphatase (asymmetrical) activity"/>
    <property type="evidence" value="ECO:0007669"/>
    <property type="project" value="TreeGrafter"/>
</dbReference>
<keyword evidence="6" id="KW-1185">Reference proteome</keyword>
<organism evidence="5 6">
    <name type="scientific">Ensifer oleiphilus</name>
    <dbReference type="NCBI Taxonomy" id="2742698"/>
    <lineage>
        <taxon>Bacteria</taxon>
        <taxon>Pseudomonadati</taxon>
        <taxon>Pseudomonadota</taxon>
        <taxon>Alphaproteobacteria</taxon>
        <taxon>Hyphomicrobiales</taxon>
        <taxon>Rhizobiaceae</taxon>
        <taxon>Sinorhizobium/Ensifer group</taxon>
        <taxon>Ensifer</taxon>
    </lineage>
</organism>
<evidence type="ECO:0000259" key="4">
    <source>
        <dbReference type="PROSITE" id="PS51462"/>
    </source>
</evidence>
<dbReference type="GO" id="GO:0006167">
    <property type="term" value="P:AMP biosynthetic process"/>
    <property type="evidence" value="ECO:0007669"/>
    <property type="project" value="TreeGrafter"/>
</dbReference>
<gene>
    <name evidence="5" type="ORF">HT585_18530</name>
</gene>
<sequence>MRPDAHKVLIYATWQEQLLVFDEPDFPDVDLQVPGGTIEPGESPQDAALREFVEETGLAPPERLVHLFTQDYSFLKDGRAICHRRHYFHVALAGEHRQTWLHQEMTPFGGGEPIRFHFFWLGFDEAAPRLGYGMQDALHLLRDCPSP</sequence>
<evidence type="ECO:0000256" key="3">
    <source>
        <dbReference type="RuleBase" id="RU003476"/>
    </source>
</evidence>
<dbReference type="EMBL" id="JABWDU010000004">
    <property type="protein sequence ID" value="NVD40872.1"/>
    <property type="molecule type" value="Genomic_DNA"/>
</dbReference>
<comment type="cofactor">
    <cofactor evidence="1">
        <name>Mg(2+)</name>
        <dbReference type="ChEBI" id="CHEBI:18420"/>
    </cofactor>
</comment>
<protein>
    <submittedName>
        <fullName evidence="5">NUDIX domain-containing protein</fullName>
    </submittedName>
</protein>
<dbReference type="Gene3D" id="3.90.79.10">
    <property type="entry name" value="Nucleoside Triphosphate Pyrophosphohydrolase"/>
    <property type="match status" value="1"/>
</dbReference>
<dbReference type="SUPFAM" id="SSF55811">
    <property type="entry name" value="Nudix"/>
    <property type="match status" value="1"/>
</dbReference>
<dbReference type="InterPro" id="IPR020084">
    <property type="entry name" value="NUDIX_hydrolase_CS"/>
</dbReference>
<comment type="similarity">
    <text evidence="3">Belongs to the Nudix hydrolase family.</text>
</comment>
<evidence type="ECO:0000313" key="6">
    <source>
        <dbReference type="Proteomes" id="UP000520198"/>
    </source>
</evidence>
<dbReference type="PROSITE" id="PS51462">
    <property type="entry name" value="NUDIX"/>
    <property type="match status" value="1"/>
</dbReference>
<dbReference type="CDD" id="cd04663">
    <property type="entry name" value="NUDIX_Hydrolase"/>
    <property type="match status" value="1"/>
</dbReference>